<name>A0ABR2KK15_9EUKA</name>
<feature type="region of interest" description="Disordered" evidence="1">
    <location>
        <begin position="137"/>
        <end position="172"/>
    </location>
</feature>
<evidence type="ECO:0000313" key="2">
    <source>
        <dbReference type="EMBL" id="KAK8891475.1"/>
    </source>
</evidence>
<evidence type="ECO:0008006" key="4">
    <source>
        <dbReference type="Google" id="ProtNLM"/>
    </source>
</evidence>
<organism evidence="2 3">
    <name type="scientific">Tritrichomonas musculus</name>
    <dbReference type="NCBI Taxonomy" id="1915356"/>
    <lineage>
        <taxon>Eukaryota</taxon>
        <taxon>Metamonada</taxon>
        <taxon>Parabasalia</taxon>
        <taxon>Tritrichomonadida</taxon>
        <taxon>Tritrichomonadidae</taxon>
        <taxon>Tritrichomonas</taxon>
    </lineage>
</organism>
<dbReference type="InterPro" id="IPR036770">
    <property type="entry name" value="Ankyrin_rpt-contain_sf"/>
</dbReference>
<proteinExistence type="predicted"/>
<dbReference type="EMBL" id="JAPFFF010000004">
    <property type="protein sequence ID" value="KAK8891475.1"/>
    <property type="molecule type" value="Genomic_DNA"/>
</dbReference>
<gene>
    <name evidence="2" type="ORF">M9Y10_028684</name>
</gene>
<evidence type="ECO:0000313" key="3">
    <source>
        <dbReference type="Proteomes" id="UP001470230"/>
    </source>
</evidence>
<feature type="compositionally biased region" description="Acidic residues" evidence="1">
    <location>
        <begin position="139"/>
        <end position="151"/>
    </location>
</feature>
<accession>A0ABR2KK15</accession>
<feature type="compositionally biased region" description="Low complexity" evidence="1">
    <location>
        <begin position="157"/>
        <end position="166"/>
    </location>
</feature>
<reference evidence="2 3" key="1">
    <citation type="submission" date="2024-04" db="EMBL/GenBank/DDBJ databases">
        <title>Tritrichomonas musculus Genome.</title>
        <authorList>
            <person name="Alves-Ferreira E."/>
            <person name="Grigg M."/>
            <person name="Lorenzi H."/>
            <person name="Galac M."/>
        </authorList>
    </citation>
    <scope>NUCLEOTIDE SEQUENCE [LARGE SCALE GENOMIC DNA]</scope>
    <source>
        <strain evidence="2 3">EAF2021</strain>
    </source>
</reference>
<protein>
    <recommendedName>
        <fullName evidence="4">Ankyrin repeat protein</fullName>
    </recommendedName>
</protein>
<comment type="caution">
    <text evidence="2">The sequence shown here is derived from an EMBL/GenBank/DDBJ whole genome shotgun (WGS) entry which is preliminary data.</text>
</comment>
<dbReference type="Proteomes" id="UP001470230">
    <property type="component" value="Unassembled WGS sequence"/>
</dbReference>
<dbReference type="SUPFAM" id="SSF48403">
    <property type="entry name" value="Ankyrin repeat"/>
    <property type="match status" value="1"/>
</dbReference>
<evidence type="ECO:0000256" key="1">
    <source>
        <dbReference type="SAM" id="MobiDB-lite"/>
    </source>
</evidence>
<sequence>MSGSPKVAKIFFEILNKIDLYKLNKQNKTGIYYLVGKKTKNVIKILKILLEKGYDINFKPNGGNSILTDFVFHFNPDLEVIEFLLQNGANARIMTTQNKTLYERIEESINNQLFYTQSQNQIKLKIFQLFERYSQLNKEEEEEEEEEEEAIKEELNNDNTDANYNNEVENKE</sequence>
<keyword evidence="3" id="KW-1185">Reference proteome</keyword>
<dbReference type="Gene3D" id="1.25.40.20">
    <property type="entry name" value="Ankyrin repeat-containing domain"/>
    <property type="match status" value="1"/>
</dbReference>